<evidence type="ECO:0000313" key="3">
    <source>
        <dbReference type="Proteomes" id="UP000828251"/>
    </source>
</evidence>
<comment type="caution">
    <text evidence="2">The sequence shown here is derived from an EMBL/GenBank/DDBJ whole genome shotgun (WGS) entry which is preliminary data.</text>
</comment>
<reference evidence="2 3" key="1">
    <citation type="journal article" date="2021" name="Plant Biotechnol. J.">
        <title>Multi-omics assisted identification of the key and species-specific regulatory components of drought-tolerant mechanisms in Gossypium stocksii.</title>
        <authorList>
            <person name="Yu D."/>
            <person name="Ke L."/>
            <person name="Zhang D."/>
            <person name="Wu Y."/>
            <person name="Sun Y."/>
            <person name="Mei J."/>
            <person name="Sun J."/>
            <person name="Sun Y."/>
        </authorList>
    </citation>
    <scope>NUCLEOTIDE SEQUENCE [LARGE SCALE GENOMIC DNA]</scope>
    <source>
        <strain evidence="3">cv. E1</strain>
        <tissue evidence="2">Leaf</tissue>
    </source>
</reference>
<dbReference type="Proteomes" id="UP000828251">
    <property type="component" value="Unassembled WGS sequence"/>
</dbReference>
<name>A0A9D3WDM0_9ROSI</name>
<feature type="compositionally biased region" description="Basic and acidic residues" evidence="1">
    <location>
        <begin position="1"/>
        <end position="12"/>
    </location>
</feature>
<feature type="region of interest" description="Disordered" evidence="1">
    <location>
        <begin position="1"/>
        <end position="30"/>
    </location>
</feature>
<feature type="compositionally biased region" description="Polar residues" evidence="1">
    <location>
        <begin position="13"/>
        <end position="28"/>
    </location>
</feature>
<keyword evidence="3" id="KW-1185">Reference proteome</keyword>
<evidence type="ECO:0000313" key="2">
    <source>
        <dbReference type="EMBL" id="KAH1121966.1"/>
    </source>
</evidence>
<proteinExistence type="predicted"/>
<dbReference type="EMBL" id="JAIQCV010000002">
    <property type="protein sequence ID" value="KAH1121966.1"/>
    <property type="molecule type" value="Genomic_DNA"/>
</dbReference>
<organism evidence="2 3">
    <name type="scientific">Gossypium stocksii</name>
    <dbReference type="NCBI Taxonomy" id="47602"/>
    <lineage>
        <taxon>Eukaryota</taxon>
        <taxon>Viridiplantae</taxon>
        <taxon>Streptophyta</taxon>
        <taxon>Embryophyta</taxon>
        <taxon>Tracheophyta</taxon>
        <taxon>Spermatophyta</taxon>
        <taxon>Magnoliopsida</taxon>
        <taxon>eudicotyledons</taxon>
        <taxon>Gunneridae</taxon>
        <taxon>Pentapetalae</taxon>
        <taxon>rosids</taxon>
        <taxon>malvids</taxon>
        <taxon>Malvales</taxon>
        <taxon>Malvaceae</taxon>
        <taxon>Malvoideae</taxon>
        <taxon>Gossypium</taxon>
    </lineage>
</organism>
<accession>A0A9D3WDM0</accession>
<dbReference type="AlphaFoldDB" id="A0A9D3WDM0"/>
<evidence type="ECO:0000256" key="1">
    <source>
        <dbReference type="SAM" id="MobiDB-lite"/>
    </source>
</evidence>
<dbReference type="OrthoDB" id="415724at2759"/>
<sequence>MSDRQEHNEQEVNSRVQTSEQGTSSNVPISLMRQQELKDMIYEIMNQWYSEKMQEGFESYKMKT</sequence>
<protein>
    <submittedName>
        <fullName evidence="2">Uncharacterized protein</fullName>
    </submittedName>
</protein>
<gene>
    <name evidence="2" type="ORF">J1N35_005126</name>
</gene>